<proteinExistence type="predicted"/>
<organism evidence="2 3">
    <name type="scientific">Plakobranchus ocellatus</name>
    <dbReference type="NCBI Taxonomy" id="259542"/>
    <lineage>
        <taxon>Eukaryota</taxon>
        <taxon>Metazoa</taxon>
        <taxon>Spiralia</taxon>
        <taxon>Lophotrochozoa</taxon>
        <taxon>Mollusca</taxon>
        <taxon>Gastropoda</taxon>
        <taxon>Heterobranchia</taxon>
        <taxon>Euthyneura</taxon>
        <taxon>Panpulmonata</taxon>
        <taxon>Sacoglossa</taxon>
        <taxon>Placobranchoidea</taxon>
        <taxon>Plakobranchidae</taxon>
        <taxon>Plakobranchus</taxon>
    </lineage>
</organism>
<accession>A0AAV4B8K7</accession>
<feature type="signal peptide" evidence="1">
    <location>
        <begin position="1"/>
        <end position="30"/>
    </location>
</feature>
<evidence type="ECO:0000256" key="1">
    <source>
        <dbReference type="SAM" id="SignalP"/>
    </source>
</evidence>
<feature type="chain" id="PRO_5043786144" evidence="1">
    <location>
        <begin position="31"/>
        <end position="239"/>
    </location>
</feature>
<dbReference type="AlphaFoldDB" id="A0AAV4B8K7"/>
<dbReference type="EMBL" id="BLXT01005083">
    <property type="protein sequence ID" value="GFO19706.1"/>
    <property type="molecule type" value="Genomic_DNA"/>
</dbReference>
<sequence>MRTKKQSINSNMSLLVALFGVLVLTHLCETFSLQTRDVGERNTEASSVPKPMVSLKSIERRATADGKNNFTVRFEKDILNVMVFVNNWALPLADPVSLFEESSGVWVASFVSKTSNPFVWLEFGNRDVYDAMYVELNNSGSDPQFQNFIYYPYLEVSSGNVAVYNAGEDIEMSIGNHDMAKGRKADNQQDRETVVCNREDRSSTEGLRIKCNGGFKLCVRGEGERGYIPQWKDAALSKV</sequence>
<keyword evidence="1" id="KW-0732">Signal</keyword>
<comment type="caution">
    <text evidence="2">The sequence shown here is derived from an EMBL/GenBank/DDBJ whole genome shotgun (WGS) entry which is preliminary data.</text>
</comment>
<keyword evidence="3" id="KW-1185">Reference proteome</keyword>
<name>A0AAV4B8K7_9GAST</name>
<protein>
    <submittedName>
        <fullName evidence="2">Uncharacterized protein</fullName>
    </submittedName>
</protein>
<reference evidence="2 3" key="1">
    <citation type="journal article" date="2021" name="Elife">
        <title>Chloroplast acquisition without the gene transfer in kleptoplastic sea slugs, Plakobranchus ocellatus.</title>
        <authorList>
            <person name="Maeda T."/>
            <person name="Takahashi S."/>
            <person name="Yoshida T."/>
            <person name="Shimamura S."/>
            <person name="Takaki Y."/>
            <person name="Nagai Y."/>
            <person name="Toyoda A."/>
            <person name="Suzuki Y."/>
            <person name="Arimoto A."/>
            <person name="Ishii H."/>
            <person name="Satoh N."/>
            <person name="Nishiyama T."/>
            <person name="Hasebe M."/>
            <person name="Maruyama T."/>
            <person name="Minagawa J."/>
            <person name="Obokata J."/>
            <person name="Shigenobu S."/>
        </authorList>
    </citation>
    <scope>NUCLEOTIDE SEQUENCE [LARGE SCALE GENOMIC DNA]</scope>
</reference>
<dbReference type="Proteomes" id="UP000735302">
    <property type="component" value="Unassembled WGS sequence"/>
</dbReference>
<gene>
    <name evidence="2" type="ORF">PoB_004621100</name>
</gene>
<evidence type="ECO:0000313" key="3">
    <source>
        <dbReference type="Proteomes" id="UP000735302"/>
    </source>
</evidence>
<evidence type="ECO:0000313" key="2">
    <source>
        <dbReference type="EMBL" id="GFO19706.1"/>
    </source>
</evidence>